<feature type="domain" description="DNA helicase Pif1-like DEAD-box helicase" evidence="2">
    <location>
        <begin position="312"/>
        <end position="472"/>
    </location>
</feature>
<accession>A0ABD0LDB3</accession>
<sequence length="896" mass="100906">MSDLLRDAADEAKRGNHGVKQQVRHIANKFLNHCEVSAQEAVYLPLHLPMCRSTRSVIFVNTSPPTQRVSLLKNSALLEAMEDDDTDITCTSLIDRYADRPKELEHICLAEFATSYDVKKAGSYTRQIKNQSEFLPEGKYEDATDNIWQNDASSGLVYKLPDGKVLHHRTKPKVLRCVRFSLENEPENHYREKLMLYVPWRDEEKDIIRGMGCESYCERYEQVSETVSAVKMQFECNAAAVDQAMEQVQKVGVYEEVWDEVAPQAQDLESRNKQYNTDRGAGVGKSRCVLAIYHALVHYLSCRPGDNPDSLRVLLTAPTGKAAYNIRGITLHTAFCPPANQSLSNYTKLDASRLNTLRSSLAELRVLIIDEISMVGANMLAFVDQRLQEVMGRNKPFGGVSVLAVGDLFQLRPVMDRWVFQPGNGPYQALAPKLWQELFRLFELTEVMRQKYDKIFAETLNRIREGHHTKDDEKLIKSRVVKSGVPDNMLHLFISCRLVSEHNTRSLATLQSRDIHIEARDSVMGDISAALKTEILEKARGMTVQQTQSLPSLLTLKVSGRFMLVLNVDISDGLTNGASGTLRQVGHTGSEDPQHVSIVWIEFDEESVGKKTRQENKHLYTQTISTKWTPVFQAVKQFRVGKRENVAVLRRQFPLTACFAITIHKSQGSTLEKVAVSFQGMAQHHLVYVALSRAKTLDGLHLLDFDPNKIRVSPDVQIEMERLRKQPVESCVSDLHQIASTGFVVVFHISRSLHTHIDDLREERNLLQAGLLFLFETWEHEHDAPEHYCLQGFTVLVKNPAPTTSHRPHSGTIVYTRDDHLPSSSNTSHSCSHGIEVTVVDASSKIAGFGVVGVYCPPRIKKPHCVQSSAQSFGRCSQVTPILLLEETSTLTLLMC</sequence>
<comment type="catalytic activity">
    <reaction evidence="1">
        <text>ATP + H2O = ADP + phosphate + H(+)</text>
        <dbReference type="Rhea" id="RHEA:13065"/>
        <dbReference type="ChEBI" id="CHEBI:15377"/>
        <dbReference type="ChEBI" id="CHEBI:15378"/>
        <dbReference type="ChEBI" id="CHEBI:30616"/>
        <dbReference type="ChEBI" id="CHEBI:43474"/>
        <dbReference type="ChEBI" id="CHEBI:456216"/>
        <dbReference type="EC" id="5.6.2.3"/>
    </reaction>
</comment>
<proteinExistence type="inferred from homology"/>
<keyword evidence="1" id="KW-0378">Hydrolase</keyword>
<organism evidence="3 4">
    <name type="scientific">Batillaria attramentaria</name>
    <dbReference type="NCBI Taxonomy" id="370345"/>
    <lineage>
        <taxon>Eukaryota</taxon>
        <taxon>Metazoa</taxon>
        <taxon>Spiralia</taxon>
        <taxon>Lophotrochozoa</taxon>
        <taxon>Mollusca</taxon>
        <taxon>Gastropoda</taxon>
        <taxon>Caenogastropoda</taxon>
        <taxon>Sorbeoconcha</taxon>
        <taxon>Cerithioidea</taxon>
        <taxon>Batillariidae</taxon>
        <taxon>Batillaria</taxon>
    </lineage>
</organism>
<dbReference type="GO" id="GO:0043139">
    <property type="term" value="F:5'-3' DNA helicase activity"/>
    <property type="evidence" value="ECO:0007669"/>
    <property type="project" value="UniProtKB-EC"/>
</dbReference>
<dbReference type="Pfam" id="PF05970">
    <property type="entry name" value="PIF1"/>
    <property type="match status" value="1"/>
</dbReference>
<dbReference type="GO" id="GO:0016787">
    <property type="term" value="F:hydrolase activity"/>
    <property type="evidence" value="ECO:0007669"/>
    <property type="project" value="UniProtKB-KW"/>
</dbReference>
<reference evidence="3 4" key="1">
    <citation type="journal article" date="2023" name="Sci. Data">
        <title>Genome assembly of the Korean intertidal mud-creeper Batillaria attramentaria.</title>
        <authorList>
            <person name="Patra A.K."/>
            <person name="Ho P.T."/>
            <person name="Jun S."/>
            <person name="Lee S.J."/>
            <person name="Kim Y."/>
            <person name="Won Y.J."/>
        </authorList>
    </citation>
    <scope>NUCLEOTIDE SEQUENCE [LARGE SCALE GENOMIC DNA]</scope>
    <source>
        <strain evidence="3">Wonlab-2016</strain>
    </source>
</reference>
<keyword evidence="1" id="KW-0227">DNA damage</keyword>
<evidence type="ECO:0000259" key="2">
    <source>
        <dbReference type="Pfam" id="PF05970"/>
    </source>
</evidence>
<dbReference type="Proteomes" id="UP001519460">
    <property type="component" value="Unassembled WGS sequence"/>
</dbReference>
<gene>
    <name evidence="3" type="ORF">BaRGS_00011262</name>
</gene>
<evidence type="ECO:0000313" key="3">
    <source>
        <dbReference type="EMBL" id="KAK7497420.1"/>
    </source>
</evidence>
<protein>
    <recommendedName>
        <fullName evidence="1">ATP-dependent DNA helicase</fullName>
        <ecNumber evidence="1">5.6.2.3</ecNumber>
    </recommendedName>
</protein>
<dbReference type="GO" id="GO:0006281">
    <property type="term" value="P:DNA repair"/>
    <property type="evidence" value="ECO:0007669"/>
    <property type="project" value="UniProtKB-KW"/>
</dbReference>
<keyword evidence="1" id="KW-0347">Helicase</keyword>
<comment type="similarity">
    <text evidence="1">Belongs to the helicase family.</text>
</comment>
<dbReference type="GO" id="GO:0006310">
    <property type="term" value="P:DNA recombination"/>
    <property type="evidence" value="ECO:0007669"/>
    <property type="project" value="UniProtKB-KW"/>
</dbReference>
<comment type="caution">
    <text evidence="3">The sequence shown here is derived from an EMBL/GenBank/DDBJ whole genome shotgun (WGS) entry which is preliminary data.</text>
</comment>
<evidence type="ECO:0000256" key="1">
    <source>
        <dbReference type="RuleBase" id="RU363044"/>
    </source>
</evidence>
<keyword evidence="1" id="KW-0233">DNA recombination</keyword>
<dbReference type="PANTHER" id="PTHR47642:SF8">
    <property type="entry name" value="ATP-DEPENDENT DNA HELICASE"/>
    <property type="match status" value="1"/>
</dbReference>
<comment type="cofactor">
    <cofactor evidence="1">
        <name>Mg(2+)</name>
        <dbReference type="ChEBI" id="CHEBI:18420"/>
    </cofactor>
</comment>
<evidence type="ECO:0000313" key="4">
    <source>
        <dbReference type="Proteomes" id="UP001519460"/>
    </source>
</evidence>
<dbReference type="EMBL" id="JACVVK020000058">
    <property type="protein sequence ID" value="KAK7497420.1"/>
    <property type="molecule type" value="Genomic_DNA"/>
</dbReference>
<dbReference type="InterPro" id="IPR051055">
    <property type="entry name" value="PIF1_helicase"/>
</dbReference>
<dbReference type="EC" id="5.6.2.3" evidence="1"/>
<dbReference type="SUPFAM" id="SSF52540">
    <property type="entry name" value="P-loop containing nucleoside triphosphate hydrolases"/>
    <property type="match status" value="2"/>
</dbReference>
<keyword evidence="4" id="KW-1185">Reference proteome</keyword>
<dbReference type="AlphaFoldDB" id="A0ABD0LDB3"/>
<dbReference type="CDD" id="cd18809">
    <property type="entry name" value="SF1_C_RecD"/>
    <property type="match status" value="1"/>
</dbReference>
<name>A0ABD0LDB3_9CAEN</name>
<dbReference type="InterPro" id="IPR010285">
    <property type="entry name" value="DNA_helicase_pif1-like_DEAD"/>
</dbReference>
<dbReference type="PANTHER" id="PTHR47642">
    <property type="entry name" value="ATP-DEPENDENT DNA HELICASE"/>
    <property type="match status" value="1"/>
</dbReference>
<keyword evidence="1" id="KW-0547">Nucleotide-binding</keyword>
<keyword evidence="1" id="KW-0067">ATP-binding</keyword>
<dbReference type="Gene3D" id="3.40.50.300">
    <property type="entry name" value="P-loop containing nucleotide triphosphate hydrolases"/>
    <property type="match status" value="2"/>
</dbReference>
<keyword evidence="1" id="KW-0234">DNA repair</keyword>
<dbReference type="GO" id="GO:0005524">
    <property type="term" value="F:ATP binding"/>
    <property type="evidence" value="ECO:0007669"/>
    <property type="project" value="UniProtKB-KW"/>
</dbReference>
<dbReference type="InterPro" id="IPR027417">
    <property type="entry name" value="P-loop_NTPase"/>
</dbReference>